<dbReference type="InterPro" id="IPR000917">
    <property type="entry name" value="Sulfatase_N"/>
</dbReference>
<evidence type="ECO:0000256" key="7">
    <source>
        <dbReference type="SAM" id="MobiDB-lite"/>
    </source>
</evidence>
<organism evidence="9">
    <name type="scientific">marine metagenome</name>
    <dbReference type="NCBI Taxonomy" id="408172"/>
    <lineage>
        <taxon>unclassified sequences</taxon>
        <taxon>metagenomes</taxon>
        <taxon>ecological metagenomes</taxon>
    </lineage>
</organism>
<dbReference type="Pfam" id="PF00884">
    <property type="entry name" value="Sulfatase"/>
    <property type="match status" value="1"/>
</dbReference>
<evidence type="ECO:0000256" key="5">
    <source>
        <dbReference type="ARBA" id="ARBA00022801"/>
    </source>
</evidence>
<feature type="compositionally biased region" description="Polar residues" evidence="7">
    <location>
        <begin position="32"/>
        <end position="44"/>
    </location>
</feature>
<evidence type="ECO:0000256" key="6">
    <source>
        <dbReference type="ARBA" id="ARBA00022837"/>
    </source>
</evidence>
<dbReference type="Gene3D" id="3.40.720.10">
    <property type="entry name" value="Alkaline Phosphatase, subunit A"/>
    <property type="match status" value="1"/>
</dbReference>
<evidence type="ECO:0000313" key="9">
    <source>
        <dbReference type="EMBL" id="SVC67436.1"/>
    </source>
</evidence>
<evidence type="ECO:0000256" key="4">
    <source>
        <dbReference type="ARBA" id="ARBA00022729"/>
    </source>
</evidence>
<proteinExistence type="inferred from homology"/>
<comment type="similarity">
    <text evidence="2">Belongs to the sulfatase family.</text>
</comment>
<keyword evidence="4" id="KW-0732">Signal</keyword>
<dbReference type="AlphaFoldDB" id="A0A382P2B2"/>
<keyword evidence="5" id="KW-0378">Hydrolase</keyword>
<keyword evidence="6" id="KW-0106">Calcium</keyword>
<feature type="non-terminal residue" evidence="9">
    <location>
        <position position="360"/>
    </location>
</feature>
<protein>
    <recommendedName>
        <fullName evidence="8">Sulfatase N-terminal domain-containing protein</fullName>
    </recommendedName>
</protein>
<name>A0A382P2B2_9ZZZZ</name>
<evidence type="ECO:0000259" key="8">
    <source>
        <dbReference type="Pfam" id="PF00884"/>
    </source>
</evidence>
<evidence type="ECO:0000256" key="1">
    <source>
        <dbReference type="ARBA" id="ARBA00001913"/>
    </source>
</evidence>
<evidence type="ECO:0000256" key="3">
    <source>
        <dbReference type="ARBA" id="ARBA00022723"/>
    </source>
</evidence>
<dbReference type="EMBL" id="UINC01104356">
    <property type="protein sequence ID" value="SVC67436.1"/>
    <property type="molecule type" value="Genomic_DNA"/>
</dbReference>
<dbReference type="InterPro" id="IPR050738">
    <property type="entry name" value="Sulfatase"/>
</dbReference>
<dbReference type="GO" id="GO:0004065">
    <property type="term" value="F:arylsulfatase activity"/>
    <property type="evidence" value="ECO:0007669"/>
    <property type="project" value="TreeGrafter"/>
</dbReference>
<dbReference type="PANTHER" id="PTHR42693:SF42">
    <property type="entry name" value="ARYLSULFATASE G"/>
    <property type="match status" value="1"/>
</dbReference>
<comment type="cofactor">
    <cofactor evidence="1">
        <name>Ca(2+)</name>
        <dbReference type="ChEBI" id="CHEBI:29108"/>
    </cofactor>
</comment>
<reference evidence="9" key="1">
    <citation type="submission" date="2018-05" db="EMBL/GenBank/DDBJ databases">
        <authorList>
            <person name="Lanie J.A."/>
            <person name="Ng W.-L."/>
            <person name="Kazmierczak K.M."/>
            <person name="Andrzejewski T.M."/>
            <person name="Davidsen T.M."/>
            <person name="Wayne K.J."/>
            <person name="Tettelin H."/>
            <person name="Glass J.I."/>
            <person name="Rusch D."/>
            <person name="Podicherti R."/>
            <person name="Tsui H.-C.T."/>
            <person name="Winkler M.E."/>
        </authorList>
    </citation>
    <scope>NUCLEOTIDE SEQUENCE</scope>
</reference>
<feature type="non-terminal residue" evidence="9">
    <location>
        <position position="1"/>
    </location>
</feature>
<feature type="domain" description="Sulfatase N-terminal" evidence="8">
    <location>
        <begin position="2"/>
        <end position="347"/>
    </location>
</feature>
<keyword evidence="3" id="KW-0479">Metal-binding</keyword>
<accession>A0A382P2B2</accession>
<gene>
    <name evidence="9" type="ORF">METZ01_LOCUS320290</name>
</gene>
<feature type="region of interest" description="Disordered" evidence="7">
    <location>
        <begin position="32"/>
        <end position="62"/>
    </location>
</feature>
<dbReference type="GO" id="GO:0046872">
    <property type="term" value="F:metal ion binding"/>
    <property type="evidence" value="ECO:0007669"/>
    <property type="project" value="UniProtKB-KW"/>
</dbReference>
<dbReference type="PANTHER" id="PTHR42693">
    <property type="entry name" value="ARYLSULFATASE FAMILY MEMBER"/>
    <property type="match status" value="1"/>
</dbReference>
<evidence type="ECO:0000256" key="2">
    <source>
        <dbReference type="ARBA" id="ARBA00008779"/>
    </source>
</evidence>
<sequence>HMDKLAKQSMLFTDAYAHPLCSPTRASILSGQYPSRHGITTASGHQPARPEGTSRYPKGAPRDKPLLYAASKNYLDPDLIILPKVLAQAGYSTGHFGKWHIGLARKHWPEKHGFQVAFHAQPSPGPPRGNYFSPYGVTLNAEPSPKSPGGTITNGPEGEYVTDRLTDESIAFIEANKDKPFYLNLWHYGVHGPWGHKEAYTAKFAKKKDPRGEQRNPIMASMLQSIDESLGRILAKLDELGLSKNTLFIFYSDNGGNVHSNVPGDQKIAKIKPGHPRYPQIEDWRKWAGPEPPTNNAPLREGKARIYEGGQRVPFMVRWPGRIEAGSTSDAVVAAIDLYPTLLDVLDLPKPKGHVIDGES</sequence>
<dbReference type="InterPro" id="IPR017850">
    <property type="entry name" value="Alkaline_phosphatase_core_sf"/>
</dbReference>
<dbReference type="SUPFAM" id="SSF53649">
    <property type="entry name" value="Alkaline phosphatase-like"/>
    <property type="match status" value="1"/>
</dbReference>